<evidence type="ECO:0000256" key="1">
    <source>
        <dbReference type="SAM" id="MobiDB-lite"/>
    </source>
</evidence>
<organism evidence="2 3">
    <name type="scientific">Racocetra fulgida</name>
    <dbReference type="NCBI Taxonomy" id="60492"/>
    <lineage>
        <taxon>Eukaryota</taxon>
        <taxon>Fungi</taxon>
        <taxon>Fungi incertae sedis</taxon>
        <taxon>Mucoromycota</taxon>
        <taxon>Glomeromycotina</taxon>
        <taxon>Glomeromycetes</taxon>
        <taxon>Diversisporales</taxon>
        <taxon>Gigasporaceae</taxon>
        <taxon>Racocetra</taxon>
    </lineage>
</organism>
<feature type="compositionally biased region" description="Polar residues" evidence="1">
    <location>
        <begin position="10"/>
        <end position="34"/>
    </location>
</feature>
<dbReference type="Proteomes" id="UP000789396">
    <property type="component" value="Unassembled WGS sequence"/>
</dbReference>
<gene>
    <name evidence="2" type="ORF">RFULGI_LOCUS17594</name>
</gene>
<evidence type="ECO:0000313" key="3">
    <source>
        <dbReference type="Proteomes" id="UP000789396"/>
    </source>
</evidence>
<dbReference type="EMBL" id="CAJVPZ010070267">
    <property type="protein sequence ID" value="CAG8799678.1"/>
    <property type="molecule type" value="Genomic_DNA"/>
</dbReference>
<protein>
    <submittedName>
        <fullName evidence="2">13344_t:CDS:1</fullName>
    </submittedName>
</protein>
<feature type="non-terminal residue" evidence="2">
    <location>
        <position position="148"/>
    </location>
</feature>
<feature type="region of interest" description="Disordered" evidence="1">
    <location>
        <begin position="1"/>
        <end position="34"/>
    </location>
</feature>
<feature type="non-terminal residue" evidence="2">
    <location>
        <position position="1"/>
    </location>
</feature>
<name>A0A9N9P8E6_9GLOM</name>
<reference evidence="2" key="1">
    <citation type="submission" date="2021-06" db="EMBL/GenBank/DDBJ databases">
        <authorList>
            <person name="Kallberg Y."/>
            <person name="Tangrot J."/>
            <person name="Rosling A."/>
        </authorList>
    </citation>
    <scope>NUCLEOTIDE SEQUENCE</scope>
    <source>
        <strain evidence="2">IN212</strain>
    </source>
</reference>
<keyword evidence="3" id="KW-1185">Reference proteome</keyword>
<proteinExistence type="predicted"/>
<evidence type="ECO:0000313" key="2">
    <source>
        <dbReference type="EMBL" id="CAG8799678.1"/>
    </source>
</evidence>
<dbReference type="AlphaFoldDB" id="A0A9N9P8E6"/>
<comment type="caution">
    <text evidence="2">The sequence shown here is derived from an EMBL/GenBank/DDBJ whole genome shotgun (WGS) entry which is preliminary data.</text>
</comment>
<sequence>TPVRQHDSSRNTPVRQLDSIENSHNLNSSPATVTSLNSLNGSASRRRLVFIRRSAAINENPEHLAQDPSSDPLRALLDEEDGIMSTRLPLYEDNENGNLDELPAQIKEVKKFFEDFLLNFKLQYRKEKENLTVTDMDKEFFYQYYMRK</sequence>
<accession>A0A9N9P8E6</accession>